<dbReference type="InterPro" id="IPR000182">
    <property type="entry name" value="GNAT_dom"/>
</dbReference>
<organism evidence="2 3">
    <name type="scientific">Trematosphaeria pertusa</name>
    <dbReference type="NCBI Taxonomy" id="390896"/>
    <lineage>
        <taxon>Eukaryota</taxon>
        <taxon>Fungi</taxon>
        <taxon>Dikarya</taxon>
        <taxon>Ascomycota</taxon>
        <taxon>Pezizomycotina</taxon>
        <taxon>Dothideomycetes</taxon>
        <taxon>Pleosporomycetidae</taxon>
        <taxon>Pleosporales</taxon>
        <taxon>Massarineae</taxon>
        <taxon>Trematosphaeriaceae</taxon>
        <taxon>Trematosphaeria</taxon>
    </lineage>
</organism>
<dbReference type="InterPro" id="IPR016181">
    <property type="entry name" value="Acyl_CoA_acyltransferase"/>
</dbReference>
<dbReference type="SUPFAM" id="SSF55729">
    <property type="entry name" value="Acyl-CoA N-acyltransferases (Nat)"/>
    <property type="match status" value="1"/>
</dbReference>
<dbReference type="GO" id="GO:0016747">
    <property type="term" value="F:acyltransferase activity, transferring groups other than amino-acyl groups"/>
    <property type="evidence" value="ECO:0007669"/>
    <property type="project" value="InterPro"/>
</dbReference>
<protein>
    <submittedName>
        <fullName evidence="2">Acyl-CoA N-acyltransferase</fullName>
    </submittedName>
</protein>
<dbReference type="EMBL" id="ML987190">
    <property type="protein sequence ID" value="KAF2254732.1"/>
    <property type="molecule type" value="Genomic_DNA"/>
</dbReference>
<reference evidence="2" key="1">
    <citation type="journal article" date="2020" name="Stud. Mycol.">
        <title>101 Dothideomycetes genomes: a test case for predicting lifestyles and emergence of pathogens.</title>
        <authorList>
            <person name="Haridas S."/>
            <person name="Albert R."/>
            <person name="Binder M."/>
            <person name="Bloem J."/>
            <person name="Labutti K."/>
            <person name="Salamov A."/>
            <person name="Andreopoulos B."/>
            <person name="Baker S."/>
            <person name="Barry K."/>
            <person name="Bills G."/>
            <person name="Bluhm B."/>
            <person name="Cannon C."/>
            <person name="Castanera R."/>
            <person name="Culley D."/>
            <person name="Daum C."/>
            <person name="Ezra D."/>
            <person name="Gonzalez J."/>
            <person name="Henrissat B."/>
            <person name="Kuo A."/>
            <person name="Liang C."/>
            <person name="Lipzen A."/>
            <person name="Lutzoni F."/>
            <person name="Magnuson J."/>
            <person name="Mondo S."/>
            <person name="Nolan M."/>
            <person name="Ohm R."/>
            <person name="Pangilinan J."/>
            <person name="Park H.-J."/>
            <person name="Ramirez L."/>
            <person name="Alfaro M."/>
            <person name="Sun H."/>
            <person name="Tritt A."/>
            <person name="Yoshinaga Y."/>
            <person name="Zwiers L.-H."/>
            <person name="Turgeon B."/>
            <person name="Goodwin S."/>
            <person name="Spatafora J."/>
            <person name="Crous P."/>
            <person name="Grigoriev I."/>
        </authorList>
    </citation>
    <scope>NUCLEOTIDE SEQUENCE</scope>
    <source>
        <strain evidence="2">CBS 122368</strain>
    </source>
</reference>
<evidence type="ECO:0000259" key="1">
    <source>
        <dbReference type="PROSITE" id="PS51186"/>
    </source>
</evidence>
<dbReference type="OrthoDB" id="196847at2759"/>
<dbReference type="PANTHER" id="PTHR42791:SF2">
    <property type="entry name" value="N-ACETYLTRANSFERASE DOMAIN-CONTAINING PROTEIN"/>
    <property type="match status" value="1"/>
</dbReference>
<dbReference type="Gene3D" id="3.40.630.30">
    <property type="match status" value="1"/>
</dbReference>
<keyword evidence="2" id="KW-0808">Transferase</keyword>
<keyword evidence="3" id="KW-1185">Reference proteome</keyword>
<dbReference type="CDD" id="cd04301">
    <property type="entry name" value="NAT_SF"/>
    <property type="match status" value="1"/>
</dbReference>
<evidence type="ECO:0000313" key="3">
    <source>
        <dbReference type="Proteomes" id="UP000800094"/>
    </source>
</evidence>
<dbReference type="Proteomes" id="UP000800094">
    <property type="component" value="Unassembled WGS sequence"/>
</dbReference>
<name>A0A6A6IXS9_9PLEO</name>
<feature type="domain" description="N-acetyltransferase" evidence="1">
    <location>
        <begin position="100"/>
        <end position="233"/>
    </location>
</feature>
<sequence length="263" mass="29778">MPVEPHKRLKDEEIRVELCDPEDVEKIAEGLYVCFPEVWWAKMEPPELRPPEEITRHKRLAKRLAPSFKLPGMNWVKAVLASTGEIIGIAGWAGPGVPLQNIFRRSAVEFYGWKEMMGWSDEEVEDMWKGTSIEAWDGQLGRDDGLRRECLGDEPHWYLAPLYTYPEYQGRGVGKKLLDWATKQADATEPPTPLYLESAPTARAVYMHVGFVPQGTSTFLRRGPAIVRGLEAEEGEGKEEESKMEKVNVDVVAKETEEDLAHG</sequence>
<dbReference type="InterPro" id="IPR052523">
    <property type="entry name" value="Trichothecene_AcTrans"/>
</dbReference>
<dbReference type="Pfam" id="PF13673">
    <property type="entry name" value="Acetyltransf_10"/>
    <property type="match status" value="1"/>
</dbReference>
<proteinExistence type="predicted"/>
<dbReference type="RefSeq" id="XP_033689736.1">
    <property type="nucleotide sequence ID" value="XM_033823185.1"/>
</dbReference>
<dbReference type="PANTHER" id="PTHR42791">
    <property type="entry name" value="GNAT FAMILY ACETYLTRANSFERASE"/>
    <property type="match status" value="1"/>
</dbReference>
<dbReference type="GeneID" id="54576515"/>
<accession>A0A6A6IXS9</accession>
<gene>
    <name evidence="2" type="ORF">BU26DRAFT_416992</name>
</gene>
<keyword evidence="2" id="KW-0012">Acyltransferase</keyword>
<evidence type="ECO:0000313" key="2">
    <source>
        <dbReference type="EMBL" id="KAF2254732.1"/>
    </source>
</evidence>
<dbReference type="PROSITE" id="PS51186">
    <property type="entry name" value="GNAT"/>
    <property type="match status" value="1"/>
</dbReference>
<dbReference type="AlphaFoldDB" id="A0A6A6IXS9"/>